<reference evidence="3 4" key="1">
    <citation type="submission" date="2021-01" db="EMBL/GenBank/DDBJ databases">
        <title>Whole genome shotgun sequence of Planotetraspora phitsanulokensis NBRC 104273.</title>
        <authorList>
            <person name="Komaki H."/>
            <person name="Tamura T."/>
        </authorList>
    </citation>
    <scope>NUCLEOTIDE SEQUENCE [LARGE SCALE GENOMIC DNA]</scope>
    <source>
        <strain evidence="3 4">NBRC 104273</strain>
    </source>
</reference>
<gene>
    <name evidence="3" type="ORF">Pph01_75470</name>
</gene>
<evidence type="ECO:0000256" key="2">
    <source>
        <dbReference type="SAM" id="Phobius"/>
    </source>
</evidence>
<evidence type="ECO:0008006" key="5">
    <source>
        <dbReference type="Google" id="ProtNLM"/>
    </source>
</evidence>
<keyword evidence="2" id="KW-0812">Transmembrane</keyword>
<name>A0A8J3XIN5_9ACTN</name>
<feature type="region of interest" description="Disordered" evidence="1">
    <location>
        <begin position="118"/>
        <end position="151"/>
    </location>
</feature>
<evidence type="ECO:0000313" key="3">
    <source>
        <dbReference type="EMBL" id="GII42544.1"/>
    </source>
</evidence>
<dbReference type="Pfam" id="PF06103">
    <property type="entry name" value="DUF948"/>
    <property type="match status" value="1"/>
</dbReference>
<comment type="caution">
    <text evidence="3">The sequence shown here is derived from an EMBL/GenBank/DDBJ whole genome shotgun (WGS) entry which is preliminary data.</text>
</comment>
<feature type="compositionally biased region" description="Low complexity" evidence="1">
    <location>
        <begin position="136"/>
        <end position="145"/>
    </location>
</feature>
<protein>
    <recommendedName>
        <fullName evidence="5">DUF948 domain-containing protein</fullName>
    </recommendedName>
</protein>
<sequence length="151" mass="15831">MLTAGELAGLIVATFWAILVCFMAVVLVKLARLLVETTKMVSELSDRVVPLLEDVSRTVAETNRQLIAVEAITDNVKDVSGNMVKITGVASTLFAGPVIKISALSHGVRAALARRGGRVTGERVPSPRPALDAQASRGEPGSRGLSGRRGG</sequence>
<evidence type="ECO:0000256" key="1">
    <source>
        <dbReference type="SAM" id="MobiDB-lite"/>
    </source>
</evidence>
<keyword evidence="4" id="KW-1185">Reference proteome</keyword>
<keyword evidence="2" id="KW-0472">Membrane</keyword>
<dbReference type="Proteomes" id="UP000622547">
    <property type="component" value="Unassembled WGS sequence"/>
</dbReference>
<proteinExistence type="predicted"/>
<evidence type="ECO:0000313" key="4">
    <source>
        <dbReference type="Proteomes" id="UP000622547"/>
    </source>
</evidence>
<dbReference type="RefSeq" id="WP_204077961.1">
    <property type="nucleotide sequence ID" value="NZ_BAABHI010000038.1"/>
</dbReference>
<accession>A0A8J3XIN5</accession>
<keyword evidence="2" id="KW-1133">Transmembrane helix</keyword>
<feature type="transmembrane region" description="Helical" evidence="2">
    <location>
        <begin position="6"/>
        <end position="30"/>
    </location>
</feature>
<organism evidence="3 4">
    <name type="scientific">Planotetraspora phitsanulokensis</name>
    <dbReference type="NCBI Taxonomy" id="575192"/>
    <lineage>
        <taxon>Bacteria</taxon>
        <taxon>Bacillati</taxon>
        <taxon>Actinomycetota</taxon>
        <taxon>Actinomycetes</taxon>
        <taxon>Streptosporangiales</taxon>
        <taxon>Streptosporangiaceae</taxon>
        <taxon>Planotetraspora</taxon>
    </lineage>
</organism>
<dbReference type="EMBL" id="BOOP01000044">
    <property type="protein sequence ID" value="GII42544.1"/>
    <property type="molecule type" value="Genomic_DNA"/>
</dbReference>
<dbReference type="AlphaFoldDB" id="A0A8J3XIN5"/>
<dbReference type="InterPro" id="IPR009293">
    <property type="entry name" value="UPF0478"/>
</dbReference>